<sequence length="269" mass="29063">MFSPDHRRKILGFTMIEIIVIVAIIGIMAMTAAPSFGALLESVKVDQSVAEIRGELAATQRSAIRGGQSCMASMLVQMPNSTLSFADFQAKLLNTCSSEESARILPKGVSVVSNLVSETGVTVARPSSSDPILVASAGLKMGNDLGSDWFMASGKGPHDDAYWDNWYCEKWDWCNASEGSSPPPNQTVVEMKFGSHGTVDYQVETAQSPAPDPTGKVVVFSSKHPQRKQRCIAISKRIGLTRVGVYRGELFPSNITDSGICTALDWKKQ</sequence>
<keyword evidence="1" id="KW-0812">Transmembrane</keyword>
<evidence type="ECO:0000256" key="1">
    <source>
        <dbReference type="SAM" id="Phobius"/>
    </source>
</evidence>
<accession>A0ABD4T671</accession>
<dbReference type="AlphaFoldDB" id="A0ABD4T671"/>
<organism evidence="2 3">
    <name type="scientific">Lyngbya confervoides BDU141951</name>
    <dbReference type="NCBI Taxonomy" id="1574623"/>
    <lineage>
        <taxon>Bacteria</taxon>
        <taxon>Bacillati</taxon>
        <taxon>Cyanobacteriota</taxon>
        <taxon>Cyanophyceae</taxon>
        <taxon>Oscillatoriophycideae</taxon>
        <taxon>Oscillatoriales</taxon>
        <taxon>Microcoleaceae</taxon>
        <taxon>Lyngbya</taxon>
    </lineage>
</organism>
<protein>
    <recommendedName>
        <fullName evidence="4">Prepilin-type N-terminal cleavage/methylation domain-containing protein</fullName>
    </recommendedName>
</protein>
<feature type="transmembrane region" description="Helical" evidence="1">
    <location>
        <begin position="12"/>
        <end position="33"/>
    </location>
</feature>
<keyword evidence="1" id="KW-0472">Membrane</keyword>
<evidence type="ECO:0000313" key="3">
    <source>
        <dbReference type="Proteomes" id="UP000031561"/>
    </source>
</evidence>
<dbReference type="SUPFAM" id="SSF54523">
    <property type="entry name" value="Pili subunits"/>
    <property type="match status" value="1"/>
</dbReference>
<dbReference type="Gene3D" id="3.30.700.10">
    <property type="entry name" value="Glycoprotein, Type 4 Pilin"/>
    <property type="match status" value="1"/>
</dbReference>
<dbReference type="EMBL" id="JTHE03000080">
    <property type="protein sequence ID" value="MCM1983951.1"/>
    <property type="molecule type" value="Genomic_DNA"/>
</dbReference>
<comment type="caution">
    <text evidence="2">The sequence shown here is derived from an EMBL/GenBank/DDBJ whole genome shotgun (WGS) entry which is preliminary data.</text>
</comment>
<dbReference type="RefSeq" id="WP_201277464.1">
    <property type="nucleotide sequence ID" value="NZ_JTHE03000080.1"/>
</dbReference>
<dbReference type="InterPro" id="IPR045584">
    <property type="entry name" value="Pilin-like"/>
</dbReference>
<name>A0ABD4T671_9CYAN</name>
<evidence type="ECO:0008006" key="4">
    <source>
        <dbReference type="Google" id="ProtNLM"/>
    </source>
</evidence>
<gene>
    <name evidence="2" type="ORF">QQ91_0014100</name>
</gene>
<reference evidence="2 3" key="1">
    <citation type="journal article" date="2015" name="Genome Announc.">
        <title>Draft Genome Sequence of Filamentous Marine Cyanobacterium Lyngbya confervoides Strain BDU141951.</title>
        <authorList>
            <person name="Chandrababunaidu M.M."/>
            <person name="Sen D."/>
            <person name="Tripathy S."/>
        </authorList>
    </citation>
    <scope>NUCLEOTIDE SEQUENCE [LARGE SCALE GENOMIC DNA]</scope>
    <source>
        <strain evidence="2 3">BDU141951</strain>
    </source>
</reference>
<keyword evidence="3" id="KW-1185">Reference proteome</keyword>
<dbReference type="Proteomes" id="UP000031561">
    <property type="component" value="Unassembled WGS sequence"/>
</dbReference>
<evidence type="ECO:0000313" key="2">
    <source>
        <dbReference type="EMBL" id="MCM1983951.1"/>
    </source>
</evidence>
<keyword evidence="1" id="KW-1133">Transmembrane helix</keyword>
<proteinExistence type="predicted"/>